<name>A0A261U1C7_9BORD</name>
<reference evidence="3 4" key="1">
    <citation type="submission" date="2017-05" db="EMBL/GenBank/DDBJ databases">
        <title>Complete and WGS of Bordetella genogroups.</title>
        <authorList>
            <person name="Spilker T."/>
            <person name="LiPuma J."/>
        </authorList>
    </citation>
    <scope>NUCLEOTIDE SEQUENCE [LARGE SCALE GENOMIC DNA]</scope>
    <source>
        <strain evidence="3 4">AU10456</strain>
    </source>
</reference>
<accession>A0A261U1C7</accession>
<feature type="domain" description="DUF2231" evidence="2">
    <location>
        <begin position="15"/>
        <end position="133"/>
    </location>
</feature>
<gene>
    <name evidence="3" type="ORF">CAL25_02115</name>
</gene>
<keyword evidence="4" id="KW-1185">Reference proteome</keyword>
<sequence>MNQLIEYRYSPTVGPLHAVLLAGALPLFLGAALSDWAYAKTFEIQWNNFASWLLVGGLMIGGLALIFAIVDLFRARQRARGIVLYAVVLLAAWVVGFFNALIHARDAWASMPTGLILSVVGTLLMLVAVWLGFRTPRIRSAV</sequence>
<dbReference type="Pfam" id="PF09990">
    <property type="entry name" value="DUF2231"/>
    <property type="match status" value="1"/>
</dbReference>
<dbReference type="Proteomes" id="UP000216913">
    <property type="component" value="Unassembled WGS sequence"/>
</dbReference>
<dbReference type="OrthoDB" id="2873672at2"/>
<feature type="transmembrane region" description="Helical" evidence="1">
    <location>
        <begin position="82"/>
        <end position="102"/>
    </location>
</feature>
<evidence type="ECO:0000259" key="2">
    <source>
        <dbReference type="Pfam" id="PF09990"/>
    </source>
</evidence>
<keyword evidence="1" id="KW-0812">Transmembrane</keyword>
<feature type="transmembrane region" description="Helical" evidence="1">
    <location>
        <begin position="114"/>
        <end position="133"/>
    </location>
</feature>
<dbReference type="InterPro" id="IPR019251">
    <property type="entry name" value="DUF2231_TM"/>
</dbReference>
<keyword evidence="1" id="KW-1133">Transmembrane helix</keyword>
<protein>
    <recommendedName>
        <fullName evidence="2">DUF2231 domain-containing protein</fullName>
    </recommendedName>
</protein>
<dbReference type="RefSeq" id="WP_094798285.1">
    <property type="nucleotide sequence ID" value="NZ_NEVN01000001.1"/>
</dbReference>
<comment type="caution">
    <text evidence="3">The sequence shown here is derived from an EMBL/GenBank/DDBJ whole genome shotgun (WGS) entry which is preliminary data.</text>
</comment>
<keyword evidence="1" id="KW-0472">Membrane</keyword>
<organism evidence="3 4">
    <name type="scientific">Bordetella genomosp. 5</name>
    <dbReference type="NCBI Taxonomy" id="1395608"/>
    <lineage>
        <taxon>Bacteria</taxon>
        <taxon>Pseudomonadati</taxon>
        <taxon>Pseudomonadota</taxon>
        <taxon>Betaproteobacteria</taxon>
        <taxon>Burkholderiales</taxon>
        <taxon>Alcaligenaceae</taxon>
        <taxon>Bordetella</taxon>
    </lineage>
</organism>
<evidence type="ECO:0000313" key="4">
    <source>
        <dbReference type="Proteomes" id="UP000216913"/>
    </source>
</evidence>
<dbReference type="EMBL" id="NEVP01000001">
    <property type="protein sequence ID" value="OZI55232.1"/>
    <property type="molecule type" value="Genomic_DNA"/>
</dbReference>
<dbReference type="AlphaFoldDB" id="A0A261U1C7"/>
<feature type="transmembrane region" description="Helical" evidence="1">
    <location>
        <begin position="49"/>
        <end position="70"/>
    </location>
</feature>
<feature type="transmembrane region" description="Helical" evidence="1">
    <location>
        <begin position="12"/>
        <end position="29"/>
    </location>
</feature>
<evidence type="ECO:0000256" key="1">
    <source>
        <dbReference type="SAM" id="Phobius"/>
    </source>
</evidence>
<evidence type="ECO:0000313" key="3">
    <source>
        <dbReference type="EMBL" id="OZI55232.1"/>
    </source>
</evidence>
<proteinExistence type="predicted"/>